<keyword evidence="1" id="KW-0175">Coiled coil</keyword>
<gene>
    <name evidence="2" type="ORF">ACFOY2_05165</name>
</gene>
<dbReference type="Proteomes" id="UP001595851">
    <property type="component" value="Unassembled WGS sequence"/>
</dbReference>
<proteinExistence type="predicted"/>
<reference evidence="3" key="1">
    <citation type="journal article" date="2019" name="Int. J. Syst. Evol. Microbiol.">
        <title>The Global Catalogue of Microorganisms (GCM) 10K type strain sequencing project: providing services to taxonomists for standard genome sequencing and annotation.</title>
        <authorList>
            <consortium name="The Broad Institute Genomics Platform"/>
            <consortium name="The Broad Institute Genome Sequencing Center for Infectious Disease"/>
            <person name="Wu L."/>
            <person name="Ma J."/>
        </authorList>
    </citation>
    <scope>NUCLEOTIDE SEQUENCE [LARGE SCALE GENOMIC DNA]</scope>
    <source>
        <strain evidence="3">TBRC 1276</strain>
    </source>
</reference>
<evidence type="ECO:0000256" key="1">
    <source>
        <dbReference type="SAM" id="Coils"/>
    </source>
</evidence>
<sequence>MSDDLRQRYAEALAATNTLDATDLEYTLGLLLTARDDELAELREQVAFQKHRADTYQADLEFLERQHKFAINEREAWRERAETAEEAVKDLESLISDERAIHEETIQRAKKAAAAVARVLEILDERRHSYPSMDHSVTYVDPLLPGGVIRGALADLGFPETGRG</sequence>
<evidence type="ECO:0000313" key="2">
    <source>
        <dbReference type="EMBL" id="MFC4006600.1"/>
    </source>
</evidence>
<organism evidence="2 3">
    <name type="scientific">Nonomuraea purpurea</name>
    <dbReference type="NCBI Taxonomy" id="1849276"/>
    <lineage>
        <taxon>Bacteria</taxon>
        <taxon>Bacillati</taxon>
        <taxon>Actinomycetota</taxon>
        <taxon>Actinomycetes</taxon>
        <taxon>Streptosporangiales</taxon>
        <taxon>Streptosporangiaceae</taxon>
        <taxon>Nonomuraea</taxon>
    </lineage>
</organism>
<evidence type="ECO:0000313" key="3">
    <source>
        <dbReference type="Proteomes" id="UP001595851"/>
    </source>
</evidence>
<comment type="caution">
    <text evidence="2">The sequence shown here is derived from an EMBL/GenBank/DDBJ whole genome shotgun (WGS) entry which is preliminary data.</text>
</comment>
<dbReference type="RefSeq" id="WP_379526740.1">
    <property type="nucleotide sequence ID" value="NZ_JBHSBI010000002.1"/>
</dbReference>
<protein>
    <recommendedName>
        <fullName evidence="4">Ead/Ea22-like family protein</fullName>
    </recommendedName>
</protein>
<dbReference type="EMBL" id="JBHSBI010000002">
    <property type="protein sequence ID" value="MFC4006600.1"/>
    <property type="molecule type" value="Genomic_DNA"/>
</dbReference>
<evidence type="ECO:0008006" key="4">
    <source>
        <dbReference type="Google" id="ProtNLM"/>
    </source>
</evidence>
<accession>A0ABV8G0S7</accession>
<keyword evidence="3" id="KW-1185">Reference proteome</keyword>
<feature type="coiled-coil region" evidence="1">
    <location>
        <begin position="39"/>
        <end position="101"/>
    </location>
</feature>
<name>A0ABV8G0S7_9ACTN</name>